<dbReference type="SUPFAM" id="SSF160240">
    <property type="entry name" value="Cation efflux protein cytoplasmic domain-like"/>
    <property type="match status" value="1"/>
</dbReference>
<proteinExistence type="predicted"/>
<reference evidence="10 11" key="1">
    <citation type="journal article" date="2011" name="Stand. Genomic Sci.">
        <title>Complete genome sequence of the hyperthermophilic chemolithoautotroph Pyrolobus fumarii type strain (1A).</title>
        <authorList>
            <person name="Anderson I."/>
            <person name="Goker M."/>
            <person name="Nolan M."/>
            <person name="Lucas S."/>
            <person name="Hammon N."/>
            <person name="Deshpande S."/>
            <person name="Cheng J.F."/>
            <person name="Tapia R."/>
            <person name="Han C."/>
            <person name="Goodwin L."/>
            <person name="Pitluck S."/>
            <person name="Huntemann M."/>
            <person name="Liolios K."/>
            <person name="Ivanova N."/>
            <person name="Pagani I."/>
            <person name="Mavromatis K."/>
            <person name="Ovchinikova G."/>
            <person name="Pati A."/>
            <person name="Chen A."/>
            <person name="Palaniappan K."/>
            <person name="Land M."/>
            <person name="Hauser L."/>
            <person name="Brambilla E.M."/>
            <person name="Huber H."/>
            <person name="Yasawong M."/>
            <person name="Rohde M."/>
            <person name="Spring S."/>
            <person name="Abt B."/>
            <person name="Sikorski J."/>
            <person name="Wirth R."/>
            <person name="Detter J.C."/>
            <person name="Woyke T."/>
            <person name="Bristow J."/>
            <person name="Eisen J.A."/>
            <person name="Markowitz V."/>
            <person name="Hugenholtz P."/>
            <person name="Kyrpides N.C."/>
            <person name="Klenk H.P."/>
            <person name="Lapidus A."/>
        </authorList>
    </citation>
    <scope>NUCLEOTIDE SEQUENCE [LARGE SCALE GENOMIC DNA]</scope>
    <source>
        <strain evidence="11">DSM 11204 / 1A</strain>
    </source>
</reference>
<gene>
    <name evidence="10" type="ordered locus">Pyrfu_1188</name>
</gene>
<comment type="subcellular location">
    <subcellularLocation>
        <location evidence="1">Membrane</location>
        <topology evidence="1">Multi-pass membrane protein</topology>
    </subcellularLocation>
</comment>
<dbReference type="SUPFAM" id="SSF161111">
    <property type="entry name" value="Cation efflux protein transmembrane domain-like"/>
    <property type="match status" value="1"/>
</dbReference>
<dbReference type="InterPro" id="IPR050291">
    <property type="entry name" value="CDF_Transporter"/>
</dbReference>
<dbReference type="Pfam" id="PF16916">
    <property type="entry name" value="ZT_dimer"/>
    <property type="match status" value="1"/>
</dbReference>
<feature type="transmembrane region" description="Helical" evidence="7">
    <location>
        <begin position="119"/>
        <end position="136"/>
    </location>
</feature>
<keyword evidence="2" id="KW-0813">Transport</keyword>
<evidence type="ECO:0000256" key="3">
    <source>
        <dbReference type="ARBA" id="ARBA00022692"/>
    </source>
</evidence>
<keyword evidence="4 7" id="KW-1133">Transmembrane helix</keyword>
<feature type="region of interest" description="Disordered" evidence="6">
    <location>
        <begin position="301"/>
        <end position="339"/>
    </location>
</feature>
<organism evidence="10 11">
    <name type="scientific">Pyrolobus fumarii (strain DSM 11204 / 1A)</name>
    <dbReference type="NCBI Taxonomy" id="694429"/>
    <lineage>
        <taxon>Archaea</taxon>
        <taxon>Thermoproteota</taxon>
        <taxon>Thermoprotei</taxon>
        <taxon>Desulfurococcales</taxon>
        <taxon>Pyrodictiaceae</taxon>
        <taxon>Pyrolobus</taxon>
    </lineage>
</organism>
<dbReference type="GO" id="GO:0008324">
    <property type="term" value="F:monoatomic cation transmembrane transporter activity"/>
    <property type="evidence" value="ECO:0007669"/>
    <property type="project" value="InterPro"/>
</dbReference>
<feature type="domain" description="Cation efflux protein transmembrane" evidence="8">
    <location>
        <begin position="23"/>
        <end position="213"/>
    </location>
</feature>
<evidence type="ECO:0000256" key="7">
    <source>
        <dbReference type="SAM" id="Phobius"/>
    </source>
</evidence>
<protein>
    <submittedName>
        <fullName evidence="10">Cation diffusion facilitator family transporter</fullName>
    </submittedName>
</protein>
<dbReference type="HOGENOM" id="CLU_817890_0_0_2"/>
<feature type="transmembrane region" description="Helical" evidence="7">
    <location>
        <begin position="51"/>
        <end position="71"/>
    </location>
</feature>
<dbReference type="Proteomes" id="UP000001037">
    <property type="component" value="Chromosome"/>
</dbReference>
<accession>G0EFV0</accession>
<evidence type="ECO:0000256" key="4">
    <source>
        <dbReference type="ARBA" id="ARBA00022989"/>
    </source>
</evidence>
<dbReference type="EMBL" id="CP002838">
    <property type="protein sequence ID" value="AEM39051.1"/>
    <property type="molecule type" value="Genomic_DNA"/>
</dbReference>
<keyword evidence="11" id="KW-1185">Reference proteome</keyword>
<dbReference type="GO" id="GO:0016020">
    <property type="term" value="C:membrane"/>
    <property type="evidence" value="ECO:0007669"/>
    <property type="project" value="UniProtKB-SubCell"/>
</dbReference>
<dbReference type="RefSeq" id="WP_014026728.1">
    <property type="nucleotide sequence ID" value="NC_015931.1"/>
</dbReference>
<dbReference type="Pfam" id="PF01545">
    <property type="entry name" value="Cation_efflux"/>
    <property type="match status" value="1"/>
</dbReference>
<dbReference type="STRING" id="694429.Pyrfu_1188"/>
<evidence type="ECO:0000256" key="5">
    <source>
        <dbReference type="ARBA" id="ARBA00023136"/>
    </source>
</evidence>
<keyword evidence="5 7" id="KW-0472">Membrane</keyword>
<dbReference type="InterPro" id="IPR058533">
    <property type="entry name" value="Cation_efflux_TM"/>
</dbReference>
<feature type="domain" description="Cation efflux protein cytoplasmic" evidence="9">
    <location>
        <begin position="227"/>
        <end position="290"/>
    </location>
</feature>
<feature type="transmembrane region" description="Helical" evidence="7">
    <location>
        <begin position="83"/>
        <end position="107"/>
    </location>
</feature>
<evidence type="ECO:0000259" key="9">
    <source>
        <dbReference type="Pfam" id="PF16916"/>
    </source>
</evidence>
<dbReference type="eggNOG" id="arCOG01478">
    <property type="taxonomic scope" value="Archaea"/>
</dbReference>
<name>G0EFV0_PYRF1</name>
<evidence type="ECO:0000256" key="6">
    <source>
        <dbReference type="SAM" id="MobiDB-lite"/>
    </source>
</evidence>
<evidence type="ECO:0000256" key="2">
    <source>
        <dbReference type="ARBA" id="ARBA00022448"/>
    </source>
</evidence>
<keyword evidence="3 7" id="KW-0812">Transmembrane</keyword>
<dbReference type="PANTHER" id="PTHR43840:SF15">
    <property type="entry name" value="MITOCHONDRIAL METAL TRANSPORTER 1-RELATED"/>
    <property type="match status" value="1"/>
</dbReference>
<dbReference type="GeneID" id="11138371"/>
<sequence length="339" mass="37182">MVRRLAVRKILVASGALRAAYTVALVSLLLSLVGLVLYLREPSDVILMEAFVWLIEAMSFGSLAVAFRVAASRTVAYRARYEILRLESLAVLVASIIAVMVTLAVAARNAVAPHPEPTPAPLAAYPLASAAASYVLERFMLRSLRRVNLDIVAVRMIAEKLRLDMAFELGGGAAILLANTAATPLPEQIAALAMGAYVTHGLLGMAREAATHLIGIVPRRDHQSIAAKVKATLRKTTRYTRIRKLRVESYGTFREVEVWLEAPPTMTLEEAYQEAQRIARRLIHEIPELLRALVLLVPATQKENRQPPTQRTARSAARKKPAAQLATRRAPRTPSVSHN</sequence>
<dbReference type="InterPro" id="IPR027469">
    <property type="entry name" value="Cation_efflux_TMD_sf"/>
</dbReference>
<dbReference type="PANTHER" id="PTHR43840">
    <property type="entry name" value="MITOCHONDRIAL METAL TRANSPORTER 1-RELATED"/>
    <property type="match status" value="1"/>
</dbReference>
<dbReference type="InterPro" id="IPR027470">
    <property type="entry name" value="Cation_efflux_CTD"/>
</dbReference>
<dbReference type="KEGG" id="pfm:Pyrfu_1188"/>
<dbReference type="OrthoDB" id="15423at2157"/>
<evidence type="ECO:0000313" key="10">
    <source>
        <dbReference type="EMBL" id="AEM39051.1"/>
    </source>
</evidence>
<dbReference type="Gene3D" id="1.20.1510.10">
    <property type="entry name" value="Cation efflux protein transmembrane domain"/>
    <property type="match status" value="1"/>
</dbReference>
<dbReference type="InterPro" id="IPR036837">
    <property type="entry name" value="Cation_efflux_CTD_sf"/>
</dbReference>
<evidence type="ECO:0000313" key="11">
    <source>
        <dbReference type="Proteomes" id="UP000001037"/>
    </source>
</evidence>
<dbReference type="AlphaFoldDB" id="G0EFV0"/>
<dbReference type="InParanoid" id="G0EFV0"/>
<evidence type="ECO:0000259" key="8">
    <source>
        <dbReference type="Pfam" id="PF01545"/>
    </source>
</evidence>
<feature type="transmembrane region" description="Helical" evidence="7">
    <location>
        <begin position="20"/>
        <end position="39"/>
    </location>
</feature>
<dbReference type="Gene3D" id="3.30.70.1350">
    <property type="entry name" value="Cation efflux protein, cytoplasmic domain"/>
    <property type="match status" value="1"/>
</dbReference>
<evidence type="ECO:0000256" key="1">
    <source>
        <dbReference type="ARBA" id="ARBA00004141"/>
    </source>
</evidence>